<dbReference type="AlphaFoldDB" id="A0A151N5I1"/>
<feature type="region of interest" description="Disordered" evidence="1">
    <location>
        <begin position="44"/>
        <end position="130"/>
    </location>
</feature>
<reference evidence="2 3" key="1">
    <citation type="journal article" date="2012" name="Genome Biol.">
        <title>Sequencing three crocodilian genomes to illuminate the evolution of archosaurs and amniotes.</title>
        <authorList>
            <person name="St John J.A."/>
            <person name="Braun E.L."/>
            <person name="Isberg S.R."/>
            <person name="Miles L.G."/>
            <person name="Chong A.Y."/>
            <person name="Gongora J."/>
            <person name="Dalzell P."/>
            <person name="Moran C."/>
            <person name="Bed'hom B."/>
            <person name="Abzhanov A."/>
            <person name="Burgess S.C."/>
            <person name="Cooksey A.M."/>
            <person name="Castoe T.A."/>
            <person name="Crawford N.G."/>
            <person name="Densmore L.D."/>
            <person name="Drew J.C."/>
            <person name="Edwards S.V."/>
            <person name="Faircloth B.C."/>
            <person name="Fujita M.K."/>
            <person name="Greenwold M.J."/>
            <person name="Hoffmann F.G."/>
            <person name="Howard J.M."/>
            <person name="Iguchi T."/>
            <person name="Janes D.E."/>
            <person name="Khan S.Y."/>
            <person name="Kohno S."/>
            <person name="de Koning A.J."/>
            <person name="Lance S.L."/>
            <person name="McCarthy F.M."/>
            <person name="McCormack J.E."/>
            <person name="Merchant M.E."/>
            <person name="Peterson D.G."/>
            <person name="Pollock D.D."/>
            <person name="Pourmand N."/>
            <person name="Raney B.J."/>
            <person name="Roessler K.A."/>
            <person name="Sanford J.R."/>
            <person name="Sawyer R.H."/>
            <person name="Schmidt C.J."/>
            <person name="Triplett E.W."/>
            <person name="Tuberville T.D."/>
            <person name="Venegas-Anaya M."/>
            <person name="Howard J.T."/>
            <person name="Jarvis E.D."/>
            <person name="Guillette L.J.Jr."/>
            <person name="Glenn T.C."/>
            <person name="Green R.E."/>
            <person name="Ray D.A."/>
        </authorList>
    </citation>
    <scope>NUCLEOTIDE SEQUENCE [LARGE SCALE GENOMIC DNA]</scope>
    <source>
        <strain evidence="2">KSC_2009_1</strain>
    </source>
</reference>
<feature type="compositionally biased region" description="Polar residues" evidence="1">
    <location>
        <begin position="62"/>
        <end position="75"/>
    </location>
</feature>
<comment type="caution">
    <text evidence="2">The sequence shown here is derived from an EMBL/GenBank/DDBJ whole genome shotgun (WGS) entry which is preliminary data.</text>
</comment>
<accession>A0A151N5I1</accession>
<organism evidence="2 3">
    <name type="scientific">Alligator mississippiensis</name>
    <name type="common">American alligator</name>
    <dbReference type="NCBI Taxonomy" id="8496"/>
    <lineage>
        <taxon>Eukaryota</taxon>
        <taxon>Metazoa</taxon>
        <taxon>Chordata</taxon>
        <taxon>Craniata</taxon>
        <taxon>Vertebrata</taxon>
        <taxon>Euteleostomi</taxon>
        <taxon>Archelosauria</taxon>
        <taxon>Archosauria</taxon>
        <taxon>Crocodylia</taxon>
        <taxon>Alligatoridae</taxon>
        <taxon>Alligatorinae</taxon>
        <taxon>Alligator</taxon>
    </lineage>
</organism>
<protein>
    <submittedName>
        <fullName evidence="2">Uncharacterized protein</fullName>
    </submittedName>
</protein>
<dbReference type="EMBL" id="AKHW03004004">
    <property type="protein sequence ID" value="KYO32058.1"/>
    <property type="molecule type" value="Genomic_DNA"/>
</dbReference>
<feature type="compositionally biased region" description="Polar residues" evidence="1">
    <location>
        <begin position="102"/>
        <end position="111"/>
    </location>
</feature>
<dbReference type="Proteomes" id="UP000050525">
    <property type="component" value="Unassembled WGS sequence"/>
</dbReference>
<sequence length="130" mass="14326">MKFPRKTFSALKEPQRQKKEGNGQEDKVKLFWSLVAALWPHVIPPSRSDVTSNDSSDMKLNAQGTGCNYNPSQAMGTPGKEHTWGGCVSPGRRAVSFPMDQSPRQSPSCTIHSEAEIPESRFSVPSHQSV</sequence>
<feature type="compositionally biased region" description="Basic and acidic residues" evidence="1">
    <location>
        <begin position="13"/>
        <end position="25"/>
    </location>
</feature>
<feature type="region of interest" description="Disordered" evidence="1">
    <location>
        <begin position="1"/>
        <end position="25"/>
    </location>
</feature>
<evidence type="ECO:0000313" key="2">
    <source>
        <dbReference type="EMBL" id="KYO32058.1"/>
    </source>
</evidence>
<evidence type="ECO:0000313" key="3">
    <source>
        <dbReference type="Proteomes" id="UP000050525"/>
    </source>
</evidence>
<gene>
    <name evidence="2" type="ORF">Y1Q_0007077</name>
</gene>
<evidence type="ECO:0000256" key="1">
    <source>
        <dbReference type="SAM" id="MobiDB-lite"/>
    </source>
</evidence>
<keyword evidence="3" id="KW-1185">Reference proteome</keyword>
<name>A0A151N5I1_ALLMI</name>
<proteinExistence type="predicted"/>